<evidence type="ECO:0000256" key="1">
    <source>
        <dbReference type="SAM" id="Phobius"/>
    </source>
</evidence>
<comment type="caution">
    <text evidence="2">The sequence shown here is derived from an EMBL/GenBank/DDBJ whole genome shotgun (WGS) entry which is preliminary data.</text>
</comment>
<feature type="transmembrane region" description="Helical" evidence="1">
    <location>
        <begin position="145"/>
        <end position="168"/>
    </location>
</feature>
<keyword evidence="1" id="KW-0812">Transmembrane</keyword>
<keyword evidence="3" id="KW-1185">Reference proteome</keyword>
<dbReference type="Pfam" id="PF09981">
    <property type="entry name" value="DUF2218"/>
    <property type="match status" value="1"/>
</dbReference>
<gene>
    <name evidence="2" type="ORF">ACFPZ3_09900</name>
</gene>
<evidence type="ECO:0000313" key="2">
    <source>
        <dbReference type="EMBL" id="MFC5824162.1"/>
    </source>
</evidence>
<feature type="transmembrane region" description="Helical" evidence="1">
    <location>
        <begin position="174"/>
        <end position="198"/>
    </location>
</feature>
<reference evidence="3" key="1">
    <citation type="journal article" date="2019" name="Int. J. Syst. Evol. Microbiol.">
        <title>The Global Catalogue of Microorganisms (GCM) 10K type strain sequencing project: providing services to taxonomists for standard genome sequencing and annotation.</title>
        <authorList>
            <consortium name="The Broad Institute Genomics Platform"/>
            <consortium name="The Broad Institute Genome Sequencing Center for Infectious Disease"/>
            <person name="Wu L."/>
            <person name="Ma J."/>
        </authorList>
    </citation>
    <scope>NUCLEOTIDE SEQUENCE [LARGE SCALE GENOMIC DNA]</scope>
    <source>
        <strain evidence="3">CCUG 53903</strain>
    </source>
</reference>
<keyword evidence="1" id="KW-1133">Transmembrane helix</keyword>
<dbReference type="EMBL" id="JBHSPA010000013">
    <property type="protein sequence ID" value="MFC5824162.1"/>
    <property type="molecule type" value="Genomic_DNA"/>
</dbReference>
<name>A0ABW1CFG9_9ACTN</name>
<accession>A0ABW1CFG9</accession>
<dbReference type="Proteomes" id="UP001596058">
    <property type="component" value="Unassembled WGS sequence"/>
</dbReference>
<proteinExistence type="predicted"/>
<dbReference type="Gene3D" id="3.30.310.50">
    <property type="entry name" value="Alpha-D-phosphohexomutase, C-terminal domain"/>
    <property type="match status" value="1"/>
</dbReference>
<evidence type="ECO:0000313" key="3">
    <source>
        <dbReference type="Proteomes" id="UP001596058"/>
    </source>
</evidence>
<dbReference type="InterPro" id="IPR014543">
    <property type="entry name" value="UCP028291"/>
</dbReference>
<dbReference type="RefSeq" id="WP_379513692.1">
    <property type="nucleotide sequence ID" value="NZ_JBHSPA010000013.1"/>
</dbReference>
<keyword evidence="1" id="KW-0472">Membrane</keyword>
<organism evidence="2 3">
    <name type="scientific">Nonomuraea insulae</name>
    <dbReference type="NCBI Taxonomy" id="1616787"/>
    <lineage>
        <taxon>Bacteria</taxon>
        <taxon>Bacillati</taxon>
        <taxon>Actinomycetota</taxon>
        <taxon>Actinomycetes</taxon>
        <taxon>Streptosporangiales</taxon>
        <taxon>Streptosporangiaceae</taxon>
        <taxon>Nonomuraea</taxon>
    </lineage>
</organism>
<protein>
    <submittedName>
        <fullName evidence="2">DUF2218 domain-containing protein</fullName>
    </submittedName>
</protein>
<sequence>MPILKAQIETERASRYLVQFCKHAAAMGDGGHTSRMHLHGMMARREVQVAAEWSDTNGTVTFTPWGQCTLTADPGTLTLLIDAADEDGLRQIRDLITRDFERFSRRDPVTMTWQQSETSDAAAFPETAAATPIRRRSFLRSNLKTILLGLAVVLIIGLHVGLAGTVVAESAWTGVAANVVIALVVLKVALIALARFGFLRRKAARTPAGTRKKADA</sequence>